<proteinExistence type="predicted"/>
<feature type="region of interest" description="Disordered" evidence="2">
    <location>
        <begin position="1"/>
        <end position="34"/>
    </location>
</feature>
<dbReference type="InterPro" id="IPR025761">
    <property type="entry name" value="FFD_box"/>
</dbReference>
<reference evidence="4 5" key="1">
    <citation type="submission" date="2024-05" db="EMBL/GenBank/DDBJ databases">
        <title>Genome sequencing and assembly of Indian major carp, Cirrhinus mrigala (Hamilton, 1822).</title>
        <authorList>
            <person name="Mohindra V."/>
            <person name="Chowdhury L.M."/>
            <person name="Lal K."/>
            <person name="Jena J.K."/>
        </authorList>
    </citation>
    <scope>NUCLEOTIDE SEQUENCE [LARGE SCALE GENOMIC DNA]</scope>
    <source>
        <strain evidence="4">CM1030</strain>
        <tissue evidence="4">Blood</tissue>
    </source>
</reference>
<evidence type="ECO:0000313" key="5">
    <source>
        <dbReference type="Proteomes" id="UP001529510"/>
    </source>
</evidence>
<feature type="domain" description="FFD box profile" evidence="3">
    <location>
        <begin position="32"/>
        <end position="48"/>
    </location>
</feature>
<protein>
    <recommendedName>
        <fullName evidence="3">FFD box profile domain-containing protein</fullName>
    </recommendedName>
</protein>
<evidence type="ECO:0000259" key="3">
    <source>
        <dbReference type="PROSITE" id="PS51513"/>
    </source>
</evidence>
<dbReference type="AlphaFoldDB" id="A0ABD0P078"/>
<gene>
    <name evidence="4" type="ORF">M9458_035714</name>
</gene>
<evidence type="ECO:0000313" key="4">
    <source>
        <dbReference type="EMBL" id="KAL0167492.1"/>
    </source>
</evidence>
<feature type="compositionally biased region" description="Basic and acidic residues" evidence="2">
    <location>
        <begin position="1"/>
        <end position="11"/>
    </location>
</feature>
<evidence type="ECO:0000256" key="1">
    <source>
        <dbReference type="PROSITE-ProRule" id="PRU00846"/>
    </source>
</evidence>
<feature type="short sequence motif" description="FFD box" evidence="1">
    <location>
        <begin position="32"/>
        <end position="48"/>
    </location>
</feature>
<accession>A0ABD0P078</accession>
<feature type="non-terminal residue" evidence="4">
    <location>
        <position position="1"/>
    </location>
</feature>
<organism evidence="4 5">
    <name type="scientific">Cirrhinus mrigala</name>
    <name type="common">Mrigala</name>
    <dbReference type="NCBI Taxonomy" id="683832"/>
    <lineage>
        <taxon>Eukaryota</taxon>
        <taxon>Metazoa</taxon>
        <taxon>Chordata</taxon>
        <taxon>Craniata</taxon>
        <taxon>Vertebrata</taxon>
        <taxon>Euteleostomi</taxon>
        <taxon>Actinopterygii</taxon>
        <taxon>Neopterygii</taxon>
        <taxon>Teleostei</taxon>
        <taxon>Ostariophysi</taxon>
        <taxon>Cypriniformes</taxon>
        <taxon>Cyprinidae</taxon>
        <taxon>Labeoninae</taxon>
        <taxon>Labeonini</taxon>
        <taxon>Cirrhinus</taxon>
    </lineage>
</organism>
<name>A0ABD0P078_CIRMR</name>
<sequence>KTLNGEEKTDSGVETQNSEGNADEEDPLGPNCYYDKSKSFFDNISCDDSR</sequence>
<evidence type="ECO:0000256" key="2">
    <source>
        <dbReference type="SAM" id="MobiDB-lite"/>
    </source>
</evidence>
<comment type="caution">
    <text evidence="4">The sequence shown here is derived from an EMBL/GenBank/DDBJ whole genome shotgun (WGS) entry which is preliminary data.</text>
</comment>
<dbReference type="EMBL" id="JAMKFB020000018">
    <property type="protein sequence ID" value="KAL0167492.1"/>
    <property type="molecule type" value="Genomic_DNA"/>
</dbReference>
<dbReference type="Proteomes" id="UP001529510">
    <property type="component" value="Unassembled WGS sequence"/>
</dbReference>
<keyword evidence="5" id="KW-1185">Reference proteome</keyword>
<dbReference type="PROSITE" id="PS51513">
    <property type="entry name" value="FFD"/>
    <property type="match status" value="1"/>
</dbReference>